<dbReference type="Proteomes" id="UP000270924">
    <property type="component" value="Unassembled WGS sequence"/>
</dbReference>
<keyword evidence="3" id="KW-1185">Reference proteome</keyword>
<accession>A0A3P7E3N7</accession>
<organism evidence="2 3">
    <name type="scientific">Wuchereria bancrofti</name>
    <dbReference type="NCBI Taxonomy" id="6293"/>
    <lineage>
        <taxon>Eukaryota</taxon>
        <taxon>Metazoa</taxon>
        <taxon>Ecdysozoa</taxon>
        <taxon>Nematoda</taxon>
        <taxon>Chromadorea</taxon>
        <taxon>Rhabditida</taxon>
        <taxon>Spirurina</taxon>
        <taxon>Spiruromorpha</taxon>
        <taxon>Filarioidea</taxon>
        <taxon>Onchocercidae</taxon>
        <taxon>Wuchereria</taxon>
    </lineage>
</organism>
<name>A0A3P7E3N7_WUCBA</name>
<dbReference type="InParanoid" id="A0A3P7E3N7"/>
<protein>
    <submittedName>
        <fullName evidence="2">Uncharacterized protein</fullName>
    </submittedName>
</protein>
<evidence type="ECO:0000313" key="2">
    <source>
        <dbReference type="EMBL" id="VDM17140.1"/>
    </source>
</evidence>
<dbReference type="EMBL" id="UYWW01009816">
    <property type="protein sequence ID" value="VDM17140.1"/>
    <property type="molecule type" value="Genomic_DNA"/>
</dbReference>
<evidence type="ECO:0000256" key="1">
    <source>
        <dbReference type="SAM" id="MobiDB-lite"/>
    </source>
</evidence>
<dbReference type="AlphaFoldDB" id="A0A3P7E3N7"/>
<dbReference type="OrthoDB" id="5835862at2759"/>
<evidence type="ECO:0000313" key="3">
    <source>
        <dbReference type="Proteomes" id="UP000270924"/>
    </source>
</evidence>
<feature type="region of interest" description="Disordered" evidence="1">
    <location>
        <begin position="28"/>
        <end position="49"/>
    </location>
</feature>
<reference evidence="2 3" key="1">
    <citation type="submission" date="2018-11" db="EMBL/GenBank/DDBJ databases">
        <authorList>
            <consortium name="Pathogen Informatics"/>
        </authorList>
    </citation>
    <scope>NUCLEOTIDE SEQUENCE [LARGE SCALE GENOMIC DNA]</scope>
</reference>
<proteinExistence type="predicted"/>
<sequence>MDASRKMESGSVTPKADAFSVFDVEPTKFLGGSKESNTWGTKSDRFSHSSSSVAALIDGLESSKRMDNSSSVILSDSENDDKLQLSASTSKLLRIQLNKILECRLLAKCLKDVAAKAISGDAPSVNRLLGCRS</sequence>
<feature type="non-terminal residue" evidence="2">
    <location>
        <position position="133"/>
    </location>
</feature>
<gene>
    <name evidence="2" type="ORF">WBA_LOCUS9634</name>
</gene>